<evidence type="ECO:0000256" key="3">
    <source>
        <dbReference type="ARBA" id="ARBA00022679"/>
    </source>
</evidence>
<dbReference type="OrthoDB" id="9800643at2"/>
<dbReference type="AlphaFoldDB" id="A0A4R6SHJ7"/>
<dbReference type="PANTHER" id="PTHR18895:SF74">
    <property type="entry name" value="MTRF1L RELEASE FACTOR GLUTAMINE METHYLTRANSFERASE"/>
    <property type="match status" value="1"/>
</dbReference>
<evidence type="ECO:0000256" key="5">
    <source>
        <dbReference type="ARBA" id="ARBA00048391"/>
    </source>
</evidence>
<name>A0A4R6SHJ7_LABRH</name>
<dbReference type="NCBIfam" id="TIGR03704">
    <property type="entry name" value="PrmC_rel_meth"/>
    <property type="match status" value="1"/>
</dbReference>
<feature type="domain" description="Methyltransferase small" evidence="6">
    <location>
        <begin position="63"/>
        <end position="131"/>
    </location>
</feature>
<dbReference type="RefSeq" id="WP_133850075.1">
    <property type="nucleotide sequence ID" value="NZ_SNXZ01000002.1"/>
</dbReference>
<evidence type="ECO:0000256" key="2">
    <source>
        <dbReference type="ARBA" id="ARBA00022603"/>
    </source>
</evidence>
<proteinExistence type="predicted"/>
<sequence>MNDLVGRLRAAGCVFAEEEAELLASAAPSPDELESLVAQRVSGVPLEHLLGWVEFHGLRVAVSPGVFVPRRRTEFLVDQALTYVRPDSVVVDLCCGCGALGAAVLAAVPSVSLYAADIDPAAVACARRNVPRVYQGDLFDALPLSLQGKVSVVMANVPYVPTEAISTMPPEAREHEPRVALDGGPDGLAVARRVLAAAPAWLAPGGVVLFEASPAQAASLSDVRVVYSDEWESTVVIRSHV</sequence>
<evidence type="ECO:0000256" key="4">
    <source>
        <dbReference type="ARBA" id="ARBA00022691"/>
    </source>
</evidence>
<evidence type="ECO:0000313" key="8">
    <source>
        <dbReference type="Proteomes" id="UP000295444"/>
    </source>
</evidence>
<comment type="catalytic activity">
    <reaction evidence="5">
        <text>L-glutaminyl-[peptide chain release factor] + S-adenosyl-L-methionine = N(5)-methyl-L-glutaminyl-[peptide chain release factor] + S-adenosyl-L-homocysteine + H(+)</text>
        <dbReference type="Rhea" id="RHEA:42896"/>
        <dbReference type="Rhea" id="RHEA-COMP:10271"/>
        <dbReference type="Rhea" id="RHEA-COMP:10272"/>
        <dbReference type="ChEBI" id="CHEBI:15378"/>
        <dbReference type="ChEBI" id="CHEBI:30011"/>
        <dbReference type="ChEBI" id="CHEBI:57856"/>
        <dbReference type="ChEBI" id="CHEBI:59789"/>
        <dbReference type="ChEBI" id="CHEBI:61891"/>
        <dbReference type="EC" id="2.1.1.297"/>
    </reaction>
</comment>
<evidence type="ECO:0000259" key="6">
    <source>
        <dbReference type="Pfam" id="PF05175"/>
    </source>
</evidence>
<gene>
    <name evidence="7" type="ORF">EV186_1021371</name>
</gene>
<dbReference type="InterPro" id="IPR022446">
    <property type="entry name" value="MeTrfrase_put"/>
</dbReference>
<dbReference type="EMBL" id="SNXZ01000002">
    <property type="protein sequence ID" value="TDQ01502.1"/>
    <property type="molecule type" value="Genomic_DNA"/>
</dbReference>
<dbReference type="GO" id="GO:0032259">
    <property type="term" value="P:methylation"/>
    <property type="evidence" value="ECO:0007669"/>
    <property type="project" value="UniProtKB-KW"/>
</dbReference>
<dbReference type="NCBIfam" id="TIGR00536">
    <property type="entry name" value="hemK_fam"/>
    <property type="match status" value="1"/>
</dbReference>
<keyword evidence="8" id="KW-1185">Reference proteome</keyword>
<keyword evidence="4" id="KW-0949">S-adenosyl-L-methionine</keyword>
<dbReference type="InterPro" id="IPR007848">
    <property type="entry name" value="Small_mtfrase_dom"/>
</dbReference>
<dbReference type="Proteomes" id="UP000295444">
    <property type="component" value="Unassembled WGS sequence"/>
</dbReference>
<dbReference type="EC" id="2.1.1.297" evidence="1"/>
<organism evidence="7 8">
    <name type="scientific">Labedaea rhizosphaerae</name>
    <dbReference type="NCBI Taxonomy" id="598644"/>
    <lineage>
        <taxon>Bacteria</taxon>
        <taxon>Bacillati</taxon>
        <taxon>Actinomycetota</taxon>
        <taxon>Actinomycetes</taxon>
        <taxon>Pseudonocardiales</taxon>
        <taxon>Pseudonocardiaceae</taxon>
        <taxon>Labedaea</taxon>
    </lineage>
</organism>
<evidence type="ECO:0000256" key="1">
    <source>
        <dbReference type="ARBA" id="ARBA00012771"/>
    </source>
</evidence>
<dbReference type="SUPFAM" id="SSF53335">
    <property type="entry name" value="S-adenosyl-L-methionine-dependent methyltransferases"/>
    <property type="match status" value="1"/>
</dbReference>
<dbReference type="InterPro" id="IPR004556">
    <property type="entry name" value="HemK-like"/>
</dbReference>
<evidence type="ECO:0000313" key="7">
    <source>
        <dbReference type="EMBL" id="TDQ01502.1"/>
    </source>
</evidence>
<keyword evidence="2 7" id="KW-0489">Methyltransferase</keyword>
<dbReference type="InterPro" id="IPR050320">
    <property type="entry name" value="N5-glutamine_MTase"/>
</dbReference>
<protein>
    <recommendedName>
        <fullName evidence="1">peptide chain release factor N(5)-glutamine methyltransferase</fullName>
        <ecNumber evidence="1">2.1.1.297</ecNumber>
    </recommendedName>
</protein>
<reference evidence="7 8" key="1">
    <citation type="submission" date="2019-03" db="EMBL/GenBank/DDBJ databases">
        <title>Genomic Encyclopedia of Type Strains, Phase IV (KMG-IV): sequencing the most valuable type-strain genomes for metagenomic binning, comparative biology and taxonomic classification.</title>
        <authorList>
            <person name="Goeker M."/>
        </authorList>
    </citation>
    <scope>NUCLEOTIDE SEQUENCE [LARGE SCALE GENOMIC DNA]</scope>
    <source>
        <strain evidence="7 8">DSM 45361</strain>
    </source>
</reference>
<accession>A0A4R6SHJ7</accession>
<dbReference type="Pfam" id="PF05175">
    <property type="entry name" value="MTS"/>
    <property type="match status" value="1"/>
</dbReference>
<comment type="caution">
    <text evidence="7">The sequence shown here is derived from an EMBL/GenBank/DDBJ whole genome shotgun (WGS) entry which is preliminary data.</text>
</comment>
<dbReference type="InterPro" id="IPR029063">
    <property type="entry name" value="SAM-dependent_MTases_sf"/>
</dbReference>
<dbReference type="PANTHER" id="PTHR18895">
    <property type="entry name" value="HEMK METHYLTRANSFERASE"/>
    <property type="match status" value="1"/>
</dbReference>
<dbReference type="GO" id="GO:0102559">
    <property type="term" value="F:peptide chain release factor N(5)-glutamine methyltransferase activity"/>
    <property type="evidence" value="ECO:0007669"/>
    <property type="project" value="UniProtKB-EC"/>
</dbReference>
<dbReference type="Gene3D" id="3.40.50.150">
    <property type="entry name" value="Vaccinia Virus protein VP39"/>
    <property type="match status" value="1"/>
</dbReference>
<keyword evidence="3 7" id="KW-0808">Transferase</keyword>